<reference evidence="2 3" key="1">
    <citation type="submission" date="2019-09" db="EMBL/GenBank/DDBJ databases">
        <title>FDA dAtabase for Regulatory Grade micrObial Sequences (FDA-ARGOS): Supporting development and validation of Infectious Disease Dx tests.</title>
        <authorList>
            <person name="Sciortino C."/>
            <person name="Tallon L."/>
            <person name="Sadzewicz L."/>
            <person name="Vavikolanu K."/>
            <person name="Mehta A."/>
            <person name="Aluvathingal J."/>
            <person name="Nadendla S."/>
            <person name="Nandy P."/>
            <person name="Geyer C."/>
            <person name="Yan Y."/>
            <person name="Sichtig H."/>
        </authorList>
    </citation>
    <scope>NUCLEOTIDE SEQUENCE [LARGE SCALE GENOMIC DNA]</scope>
    <source>
        <strain evidence="2 3">FDAARGOS_664</strain>
    </source>
</reference>
<dbReference type="Gene3D" id="1.10.260.40">
    <property type="entry name" value="lambda repressor-like DNA-binding domains"/>
    <property type="match status" value="1"/>
</dbReference>
<accession>A0A5P2HAT5</accession>
<dbReference type="Pfam" id="PF13560">
    <property type="entry name" value="HTH_31"/>
    <property type="match status" value="1"/>
</dbReference>
<dbReference type="SUPFAM" id="SSF47413">
    <property type="entry name" value="lambda repressor-like DNA-binding domains"/>
    <property type="match status" value="1"/>
</dbReference>
<dbReference type="SMART" id="SM00530">
    <property type="entry name" value="HTH_XRE"/>
    <property type="match status" value="1"/>
</dbReference>
<dbReference type="Proteomes" id="UP000322822">
    <property type="component" value="Chromosome 2"/>
</dbReference>
<dbReference type="PROSITE" id="PS50943">
    <property type="entry name" value="HTH_CROC1"/>
    <property type="match status" value="1"/>
</dbReference>
<dbReference type="CDD" id="cd00093">
    <property type="entry name" value="HTH_XRE"/>
    <property type="match status" value="1"/>
</dbReference>
<dbReference type="GO" id="GO:0003677">
    <property type="term" value="F:DNA binding"/>
    <property type="evidence" value="ECO:0007669"/>
    <property type="project" value="InterPro"/>
</dbReference>
<dbReference type="RefSeq" id="WP_150375175.1">
    <property type="nucleotide sequence ID" value="NZ_CP044067.1"/>
</dbReference>
<gene>
    <name evidence="2" type="ORF">FOB72_24045</name>
</gene>
<dbReference type="InterPro" id="IPR010982">
    <property type="entry name" value="Lambda_DNA-bd_dom_sf"/>
</dbReference>
<feature type="domain" description="HTH cro/C1-type" evidence="1">
    <location>
        <begin position="15"/>
        <end position="68"/>
    </location>
</feature>
<dbReference type="AlphaFoldDB" id="A0A5P2HAT5"/>
<organism evidence="2 3">
    <name type="scientific">Cupriavidus pauculus</name>
    <dbReference type="NCBI Taxonomy" id="82633"/>
    <lineage>
        <taxon>Bacteria</taxon>
        <taxon>Pseudomonadati</taxon>
        <taxon>Pseudomonadota</taxon>
        <taxon>Betaproteobacteria</taxon>
        <taxon>Burkholderiales</taxon>
        <taxon>Burkholderiaceae</taxon>
        <taxon>Cupriavidus</taxon>
    </lineage>
</organism>
<evidence type="ECO:0000313" key="2">
    <source>
        <dbReference type="EMBL" id="QET05116.1"/>
    </source>
</evidence>
<dbReference type="OrthoDB" id="8817527at2"/>
<protein>
    <submittedName>
        <fullName evidence="2">Helix-turn-helix domain-containing protein</fullName>
    </submittedName>
</protein>
<name>A0A5P2HAT5_9BURK</name>
<sequence>MEERIATALDLGRVLQGARTIAGLSQAEAAARLNVSQSWISHMELNPETISAAQLLALMEVYELALYIKR</sequence>
<evidence type="ECO:0000259" key="1">
    <source>
        <dbReference type="PROSITE" id="PS50943"/>
    </source>
</evidence>
<evidence type="ECO:0000313" key="3">
    <source>
        <dbReference type="Proteomes" id="UP000322822"/>
    </source>
</evidence>
<dbReference type="EMBL" id="CP044067">
    <property type="protein sequence ID" value="QET05116.1"/>
    <property type="molecule type" value="Genomic_DNA"/>
</dbReference>
<proteinExistence type="predicted"/>
<dbReference type="InterPro" id="IPR001387">
    <property type="entry name" value="Cro/C1-type_HTH"/>
</dbReference>